<evidence type="ECO:0000256" key="2">
    <source>
        <dbReference type="ARBA" id="ARBA00004870"/>
    </source>
</evidence>
<evidence type="ECO:0000256" key="13">
    <source>
        <dbReference type="HAMAP-Rule" id="MF_00409"/>
    </source>
</evidence>
<name>R9PN30_AGAAL</name>
<dbReference type="Pfam" id="PF02606">
    <property type="entry name" value="LpxK"/>
    <property type="match status" value="1"/>
</dbReference>
<dbReference type="InterPro" id="IPR003758">
    <property type="entry name" value="LpxK"/>
</dbReference>
<dbReference type="GO" id="GO:0009244">
    <property type="term" value="P:lipopolysaccharide core region biosynthetic process"/>
    <property type="evidence" value="ECO:0007669"/>
    <property type="project" value="TreeGrafter"/>
</dbReference>
<keyword evidence="7 13" id="KW-0808">Transferase</keyword>
<evidence type="ECO:0000256" key="5">
    <source>
        <dbReference type="ARBA" id="ARBA00022516"/>
    </source>
</evidence>
<dbReference type="HAMAP" id="MF_00409">
    <property type="entry name" value="LpxK"/>
    <property type="match status" value="1"/>
</dbReference>
<evidence type="ECO:0000256" key="1">
    <source>
        <dbReference type="ARBA" id="ARBA00002274"/>
    </source>
</evidence>
<evidence type="ECO:0000256" key="11">
    <source>
        <dbReference type="ARBA" id="ARBA00023098"/>
    </source>
</evidence>
<comment type="catalytic activity">
    <reaction evidence="13">
        <text>a lipid A disaccharide + ATP = a lipid IVA + ADP + H(+)</text>
        <dbReference type="Rhea" id="RHEA:67840"/>
        <dbReference type="ChEBI" id="CHEBI:15378"/>
        <dbReference type="ChEBI" id="CHEBI:30616"/>
        <dbReference type="ChEBI" id="CHEBI:176343"/>
        <dbReference type="ChEBI" id="CHEBI:176425"/>
        <dbReference type="ChEBI" id="CHEBI:456216"/>
        <dbReference type="EC" id="2.7.1.130"/>
    </reaction>
</comment>
<protein>
    <recommendedName>
        <fullName evidence="4 13">Tetraacyldisaccharide 4'-kinase</fullName>
        <ecNumber evidence="3 13">2.7.1.130</ecNumber>
    </recommendedName>
    <alternativeName>
        <fullName evidence="12 13">Lipid A 4'-kinase</fullName>
    </alternativeName>
</protein>
<sequence>MKFWYQAKQQHWIKIGLLLPLSGLFYLVASARRLAFKLSWFSSYRPPIPVAIVGNISVGGNGKTPVVLALVEAAKQRGFKPAVVSRGYGGKAPYYPFVVSSTSQSAECGDEPLLIYQRTKCLVVVDPNRSAACKAAVEQGSDLIICDDGMQHYALQRDIEIAVVDAQRGLGNGLCLPAGPLRETASRLSAVDLIVSNGEPAFNANSHLLQLRASGLRRVSDQQQVTDVTQFDAAIAGIGNPARFFDSLTVLGFACKKQVSLDDHKHLSKEQHKELFEKRIIMTEKDAIKYRHTAGDEWYYLPVDSVLPDAFYQQFFSLLQEKIHVS</sequence>
<evidence type="ECO:0000256" key="3">
    <source>
        <dbReference type="ARBA" id="ARBA00012071"/>
    </source>
</evidence>
<dbReference type="GO" id="GO:0009029">
    <property type="term" value="F:lipid-A 4'-kinase activity"/>
    <property type="evidence" value="ECO:0007669"/>
    <property type="project" value="UniProtKB-UniRule"/>
</dbReference>
<evidence type="ECO:0000256" key="7">
    <source>
        <dbReference type="ARBA" id="ARBA00022679"/>
    </source>
</evidence>
<keyword evidence="10 13" id="KW-0067">ATP-binding</keyword>
<dbReference type="EMBL" id="BARX01000020">
    <property type="protein sequence ID" value="GAD02782.1"/>
    <property type="molecule type" value="Genomic_DNA"/>
</dbReference>
<organism evidence="14 15">
    <name type="scientific">Agarivorans albus MKT 106</name>
    <dbReference type="NCBI Taxonomy" id="1331007"/>
    <lineage>
        <taxon>Bacteria</taxon>
        <taxon>Pseudomonadati</taxon>
        <taxon>Pseudomonadota</taxon>
        <taxon>Gammaproteobacteria</taxon>
        <taxon>Alteromonadales</taxon>
        <taxon>Alteromonadaceae</taxon>
        <taxon>Agarivorans</taxon>
    </lineage>
</organism>
<dbReference type="PANTHER" id="PTHR42724:SF1">
    <property type="entry name" value="TETRAACYLDISACCHARIDE 4'-KINASE, MITOCHONDRIAL-RELATED"/>
    <property type="match status" value="1"/>
</dbReference>
<comment type="caution">
    <text evidence="14">The sequence shown here is derived from an EMBL/GenBank/DDBJ whole genome shotgun (WGS) entry which is preliminary data.</text>
</comment>
<evidence type="ECO:0000313" key="14">
    <source>
        <dbReference type="EMBL" id="GAD02782.1"/>
    </source>
</evidence>
<comment type="function">
    <text evidence="1 13">Transfers the gamma-phosphate of ATP to the 4'-position of a tetraacyldisaccharide 1-phosphate intermediate (termed DS-1-P) to form tetraacyldisaccharide 1,4'-bis-phosphate (lipid IVA).</text>
</comment>
<feature type="binding site" evidence="13">
    <location>
        <begin position="57"/>
        <end position="64"/>
    </location>
    <ligand>
        <name>ATP</name>
        <dbReference type="ChEBI" id="CHEBI:30616"/>
    </ligand>
</feature>
<gene>
    <name evidence="13" type="primary">lpxK</name>
    <name evidence="14" type="ORF">AALB_2862</name>
</gene>
<keyword evidence="15" id="KW-1185">Reference proteome</keyword>
<dbReference type="GO" id="GO:0005886">
    <property type="term" value="C:plasma membrane"/>
    <property type="evidence" value="ECO:0007669"/>
    <property type="project" value="TreeGrafter"/>
</dbReference>
<dbReference type="SUPFAM" id="SSF52540">
    <property type="entry name" value="P-loop containing nucleoside triphosphate hydrolases"/>
    <property type="match status" value="1"/>
</dbReference>
<dbReference type="Proteomes" id="UP000014461">
    <property type="component" value="Unassembled WGS sequence"/>
</dbReference>
<evidence type="ECO:0000256" key="9">
    <source>
        <dbReference type="ARBA" id="ARBA00022777"/>
    </source>
</evidence>
<evidence type="ECO:0000256" key="6">
    <source>
        <dbReference type="ARBA" id="ARBA00022556"/>
    </source>
</evidence>
<evidence type="ECO:0000256" key="10">
    <source>
        <dbReference type="ARBA" id="ARBA00022840"/>
    </source>
</evidence>
<keyword evidence="11 13" id="KW-0443">Lipid metabolism</keyword>
<comment type="pathway">
    <text evidence="2 13">Glycolipid biosynthesis; lipid IV(A) biosynthesis; lipid IV(A) from (3R)-3-hydroxytetradecanoyl-[acyl-carrier-protein] and UDP-N-acetyl-alpha-D-glucosamine: step 6/6.</text>
</comment>
<keyword evidence="5 13" id="KW-0444">Lipid biosynthesis</keyword>
<accession>R9PN30</accession>
<dbReference type="GO" id="GO:0005524">
    <property type="term" value="F:ATP binding"/>
    <property type="evidence" value="ECO:0007669"/>
    <property type="project" value="UniProtKB-UniRule"/>
</dbReference>
<reference evidence="14" key="1">
    <citation type="journal article" date="2013" name="Genome Announc.">
        <title>Draft Genome Sequence of Agarivorans albus Strain MKT 106T, an Agarolytic Marine Bacterium.</title>
        <authorList>
            <person name="Yasuike M."/>
            <person name="Nakamura Y."/>
            <person name="Kai W."/>
            <person name="Fujiwara A."/>
            <person name="Fukui Y."/>
            <person name="Satomi M."/>
            <person name="Sano M."/>
        </authorList>
    </citation>
    <scope>NUCLEOTIDE SEQUENCE [LARGE SCALE GENOMIC DNA]</scope>
</reference>
<evidence type="ECO:0000256" key="8">
    <source>
        <dbReference type="ARBA" id="ARBA00022741"/>
    </source>
</evidence>
<comment type="similarity">
    <text evidence="13">Belongs to the LpxK family.</text>
</comment>
<evidence type="ECO:0000256" key="12">
    <source>
        <dbReference type="ARBA" id="ARBA00029757"/>
    </source>
</evidence>
<evidence type="ECO:0000313" key="15">
    <source>
        <dbReference type="Proteomes" id="UP000014461"/>
    </source>
</evidence>
<dbReference type="NCBIfam" id="TIGR00682">
    <property type="entry name" value="lpxK"/>
    <property type="match status" value="1"/>
</dbReference>
<dbReference type="UniPathway" id="UPA00359">
    <property type="reaction ID" value="UER00482"/>
</dbReference>
<dbReference type="OrthoDB" id="9766423at2"/>
<dbReference type="GO" id="GO:0009245">
    <property type="term" value="P:lipid A biosynthetic process"/>
    <property type="evidence" value="ECO:0007669"/>
    <property type="project" value="UniProtKB-UniRule"/>
</dbReference>
<dbReference type="STRING" id="1331007.AALB_2862"/>
<dbReference type="EC" id="2.7.1.130" evidence="3 13"/>
<keyword evidence="6 13" id="KW-0441">Lipid A biosynthesis</keyword>
<dbReference type="PANTHER" id="PTHR42724">
    <property type="entry name" value="TETRAACYLDISACCHARIDE 4'-KINASE"/>
    <property type="match status" value="1"/>
</dbReference>
<keyword evidence="9 13" id="KW-0418">Kinase</keyword>
<dbReference type="AlphaFoldDB" id="R9PN30"/>
<proteinExistence type="inferred from homology"/>
<keyword evidence="8 13" id="KW-0547">Nucleotide-binding</keyword>
<evidence type="ECO:0000256" key="4">
    <source>
        <dbReference type="ARBA" id="ARBA00016436"/>
    </source>
</evidence>
<dbReference type="InterPro" id="IPR027417">
    <property type="entry name" value="P-loop_NTPase"/>
</dbReference>
<dbReference type="RefSeq" id="WP_016402549.1">
    <property type="nucleotide sequence ID" value="NZ_BARX01000020.1"/>
</dbReference>